<comment type="cofactor">
    <cofactor evidence="5">
        <name>Co(2+)</name>
        <dbReference type="ChEBI" id="CHEBI:48828"/>
    </cofactor>
    <cofactor evidence="5">
        <name>Zn(2+)</name>
        <dbReference type="ChEBI" id="CHEBI:29105"/>
    </cofactor>
    <cofactor evidence="5">
        <name>Mn(2+)</name>
        <dbReference type="ChEBI" id="CHEBI:29035"/>
    </cofactor>
    <cofactor evidence="5">
        <name>Fe(2+)</name>
        <dbReference type="ChEBI" id="CHEBI:29033"/>
    </cofactor>
    <text evidence="5">Binds 2 divalent metal cations per subunit. Has a high-affinity and a low affinity metal-binding site. The true nature of the physiological cofactor is under debate. The enzyme is active with cobalt, zinc, manganese or divalent iron ions. Most likely, methionine aminopeptidases function as mononuclear Fe(2+)-metalloproteases under physiological conditions, and the catalytically relevant metal-binding site has been assigned to the histidine-containing high-affinity site.</text>
</comment>
<dbReference type="HAMAP" id="MF_01974">
    <property type="entry name" value="MetAP_1"/>
    <property type="match status" value="1"/>
</dbReference>
<dbReference type="PANTHER" id="PTHR43330">
    <property type="entry name" value="METHIONINE AMINOPEPTIDASE"/>
    <property type="match status" value="1"/>
</dbReference>
<evidence type="ECO:0000256" key="7">
    <source>
        <dbReference type="SAM" id="MobiDB-lite"/>
    </source>
</evidence>
<feature type="binding site" evidence="5">
    <location>
        <position position="328"/>
    </location>
    <ligand>
        <name>a divalent metal cation</name>
        <dbReference type="ChEBI" id="CHEBI:60240"/>
        <label>2</label>
        <note>catalytic</note>
    </ligand>
</feature>
<feature type="binding site" evidence="5">
    <location>
        <position position="173"/>
    </location>
    <ligand>
        <name>substrate</name>
    </ligand>
</feature>
<gene>
    <name evidence="10" type="ORF">CTAYLR_006428</name>
</gene>
<accession>A0AAD7U9M1</accession>
<comment type="similarity">
    <text evidence="5">Belongs to the peptidase M24A family. Methionine aminopeptidase type 1 subfamily.</text>
</comment>
<feature type="binding site" evidence="5">
    <location>
        <position position="297"/>
    </location>
    <ligand>
        <name>a divalent metal cation</name>
        <dbReference type="ChEBI" id="CHEBI:60240"/>
        <label>2</label>
        <note>catalytic</note>
    </ligand>
</feature>
<dbReference type="Pfam" id="PF00557">
    <property type="entry name" value="Peptidase_M24"/>
    <property type="match status" value="1"/>
</dbReference>
<dbReference type="GO" id="GO:0070006">
    <property type="term" value="F:metalloaminopeptidase activity"/>
    <property type="evidence" value="ECO:0007669"/>
    <property type="project" value="UniProtKB-UniRule"/>
</dbReference>
<evidence type="ECO:0000256" key="1">
    <source>
        <dbReference type="ARBA" id="ARBA00022438"/>
    </source>
</evidence>
<feature type="binding site" evidence="5">
    <location>
        <position position="328"/>
    </location>
    <ligand>
        <name>a divalent metal cation</name>
        <dbReference type="ChEBI" id="CHEBI:60240"/>
        <label>1</label>
    </ligand>
</feature>
<organism evidence="10 11">
    <name type="scientific">Chrysophaeum taylorii</name>
    <dbReference type="NCBI Taxonomy" id="2483200"/>
    <lineage>
        <taxon>Eukaryota</taxon>
        <taxon>Sar</taxon>
        <taxon>Stramenopiles</taxon>
        <taxon>Ochrophyta</taxon>
        <taxon>Pelagophyceae</taxon>
        <taxon>Pelagomonadales</taxon>
        <taxon>Pelagomonadaceae</taxon>
        <taxon>Chrysophaeum</taxon>
    </lineage>
</organism>
<keyword evidence="3 5" id="KW-0479">Metal-binding</keyword>
<evidence type="ECO:0000256" key="3">
    <source>
        <dbReference type="ARBA" id="ARBA00022723"/>
    </source>
</evidence>
<feature type="binding site" evidence="5">
    <location>
        <position position="190"/>
    </location>
    <ligand>
        <name>a divalent metal cation</name>
        <dbReference type="ChEBI" id="CHEBI:60240"/>
        <label>1</label>
    </ligand>
</feature>
<reference evidence="10" key="1">
    <citation type="submission" date="2023-01" db="EMBL/GenBank/DDBJ databases">
        <title>Metagenome sequencing of chrysophaentin producing Chrysophaeum taylorii.</title>
        <authorList>
            <person name="Davison J."/>
            <person name="Bewley C."/>
        </authorList>
    </citation>
    <scope>NUCLEOTIDE SEQUENCE</scope>
    <source>
        <strain evidence="10">NIES-1699</strain>
    </source>
</reference>
<keyword evidence="2 5" id="KW-0645">Protease</keyword>
<dbReference type="EMBL" id="JAQMWT010000471">
    <property type="protein sequence ID" value="KAJ8600836.1"/>
    <property type="molecule type" value="Genomic_DNA"/>
</dbReference>
<dbReference type="AlphaFoldDB" id="A0AAD7U9M1"/>
<dbReference type="NCBIfam" id="TIGR00500">
    <property type="entry name" value="met_pdase_I"/>
    <property type="match status" value="1"/>
</dbReference>
<dbReference type="SUPFAM" id="SSF55920">
    <property type="entry name" value="Creatinase/aminopeptidase"/>
    <property type="match status" value="1"/>
</dbReference>
<protein>
    <recommendedName>
        <fullName evidence="6">Methionine aminopeptidase</fullName>
        <ecNumber evidence="6">3.4.11.18</ecNumber>
    </recommendedName>
</protein>
<dbReference type="GO" id="GO:0005829">
    <property type="term" value="C:cytosol"/>
    <property type="evidence" value="ECO:0007669"/>
    <property type="project" value="TreeGrafter"/>
</dbReference>
<comment type="function">
    <text evidence="6">Cotranslationally removes the N-terminal methionine from nascent proteins. The N-terminal methionine is often cleaved when the second residue in the primary sequence is small and uncharged (Met-Ala-, Cys, Gly, Pro, Ser, Thr, or Val).</text>
</comment>
<evidence type="ECO:0000256" key="2">
    <source>
        <dbReference type="ARBA" id="ARBA00022670"/>
    </source>
</evidence>
<evidence type="ECO:0000256" key="4">
    <source>
        <dbReference type="ARBA" id="ARBA00022801"/>
    </source>
</evidence>
<dbReference type="InterPro" id="IPR000994">
    <property type="entry name" value="Pept_M24"/>
</dbReference>
<feature type="compositionally biased region" description="Basic residues" evidence="7">
    <location>
        <begin position="32"/>
        <end position="42"/>
    </location>
</feature>
<keyword evidence="1 5" id="KW-0031">Aminopeptidase</keyword>
<dbReference type="PROSITE" id="PS00680">
    <property type="entry name" value="MAP_1"/>
    <property type="match status" value="1"/>
</dbReference>
<feature type="binding site" evidence="5">
    <location>
        <position position="271"/>
    </location>
    <ligand>
        <name>substrate</name>
    </ligand>
</feature>
<dbReference type="InterPro" id="IPR036005">
    <property type="entry name" value="Creatinase/aminopeptidase-like"/>
</dbReference>
<name>A0AAD7U9M1_9STRA</name>
<keyword evidence="4 5" id="KW-0378">Hydrolase</keyword>
<dbReference type="Gene3D" id="3.90.230.10">
    <property type="entry name" value="Creatinase/methionine aminopeptidase superfamily"/>
    <property type="match status" value="1"/>
</dbReference>
<dbReference type="PANTHER" id="PTHR43330:SF7">
    <property type="entry name" value="METHIONINE AMINOPEPTIDASE 1"/>
    <property type="match status" value="1"/>
</dbReference>
<evidence type="ECO:0000256" key="6">
    <source>
        <dbReference type="RuleBase" id="RU003653"/>
    </source>
</evidence>
<sequence length="355" mass="38738">MAACSVPAVLALVIIGRSLAFDGGQGFGASKTTKKKAPKRSKAVPLPESRRFVRPIEGRRVRGVVGPRRRVPPSIARPDYAETGVPGGMEMIRPKWLIEKKSDADVSKMRVVGRIAREVLDVAGRAVAPGVTTDELDAVAHAATVERGAYPSPLNYCGYPKSICTSVNEIICHGIPDDVELREGDVVNIDVTVFYDGFHGDCSEMFYVGPVDDATENLVRVTYDAWQAAIDFCAPGKPYKEIGGVIEDFIKPHGYASVRQFCGHGIGRVFHTTPDVLHYRNNEPNGIMAPGHVFTIEPMICEGTYEADMWDDDWTAATSDLGRSAQFEHTLLLTETGAEPLTAKLPTSPVQPWER</sequence>
<dbReference type="InterPro" id="IPR001714">
    <property type="entry name" value="Pept_M24_MAP"/>
</dbReference>
<keyword evidence="11" id="KW-1185">Reference proteome</keyword>
<evidence type="ECO:0000313" key="11">
    <source>
        <dbReference type="Proteomes" id="UP001230188"/>
    </source>
</evidence>
<dbReference type="GO" id="GO:0004239">
    <property type="term" value="F:initiator methionyl aminopeptidase activity"/>
    <property type="evidence" value="ECO:0007669"/>
    <property type="project" value="UniProtKB-UniRule"/>
</dbReference>
<feature type="binding site" evidence="5">
    <location>
        <position position="264"/>
    </location>
    <ligand>
        <name>a divalent metal cation</name>
        <dbReference type="ChEBI" id="CHEBI:60240"/>
        <label>2</label>
        <note>catalytic</note>
    </ligand>
</feature>
<keyword evidence="8" id="KW-0732">Signal</keyword>
<evidence type="ECO:0000256" key="5">
    <source>
        <dbReference type="HAMAP-Rule" id="MF_03174"/>
    </source>
</evidence>
<dbReference type="EC" id="3.4.11.18" evidence="6"/>
<feature type="chain" id="PRO_5041936596" description="Methionine aminopeptidase" evidence="8">
    <location>
        <begin position="21"/>
        <end position="355"/>
    </location>
</feature>
<dbReference type="GO" id="GO:0046872">
    <property type="term" value="F:metal ion binding"/>
    <property type="evidence" value="ECO:0007669"/>
    <property type="project" value="UniProtKB-UniRule"/>
</dbReference>
<evidence type="ECO:0000259" key="9">
    <source>
        <dbReference type="Pfam" id="PF00557"/>
    </source>
</evidence>
<proteinExistence type="inferred from homology"/>
<comment type="caution">
    <text evidence="10">The sequence shown here is derived from an EMBL/GenBank/DDBJ whole genome shotgun (WGS) entry which is preliminary data.</text>
</comment>
<dbReference type="PRINTS" id="PR00599">
    <property type="entry name" value="MAPEPTIDASE"/>
</dbReference>
<comment type="catalytic activity">
    <reaction evidence="5 6">
        <text>Release of N-terminal amino acids, preferentially methionine, from peptides and arylamides.</text>
        <dbReference type="EC" id="3.4.11.18"/>
    </reaction>
</comment>
<evidence type="ECO:0000313" key="10">
    <source>
        <dbReference type="EMBL" id="KAJ8600836.1"/>
    </source>
</evidence>
<feature type="region of interest" description="Disordered" evidence="7">
    <location>
        <begin position="26"/>
        <end position="45"/>
    </location>
</feature>
<feature type="binding site" evidence="5">
    <location>
        <position position="201"/>
    </location>
    <ligand>
        <name>a divalent metal cation</name>
        <dbReference type="ChEBI" id="CHEBI:60240"/>
        <label>1</label>
    </ligand>
</feature>
<feature type="domain" description="Peptidase M24" evidence="9">
    <location>
        <begin position="108"/>
        <end position="335"/>
    </location>
</feature>
<evidence type="ECO:0000256" key="8">
    <source>
        <dbReference type="SAM" id="SignalP"/>
    </source>
</evidence>
<dbReference type="InterPro" id="IPR002467">
    <property type="entry name" value="Pept_M24A_MAP1"/>
</dbReference>
<feature type="binding site" evidence="5">
    <location>
        <position position="201"/>
    </location>
    <ligand>
        <name>a divalent metal cation</name>
        <dbReference type="ChEBI" id="CHEBI:60240"/>
        <label>2</label>
        <note>catalytic</note>
    </ligand>
</feature>
<dbReference type="Proteomes" id="UP001230188">
    <property type="component" value="Unassembled WGS sequence"/>
</dbReference>
<dbReference type="GO" id="GO:0006508">
    <property type="term" value="P:proteolysis"/>
    <property type="evidence" value="ECO:0007669"/>
    <property type="project" value="UniProtKB-KW"/>
</dbReference>
<feature type="signal peptide" evidence="8">
    <location>
        <begin position="1"/>
        <end position="20"/>
    </location>
</feature>
<dbReference type="CDD" id="cd01086">
    <property type="entry name" value="MetAP1"/>
    <property type="match status" value="1"/>
</dbReference>